<proteinExistence type="inferred from homology"/>
<feature type="binding site" evidence="8">
    <location>
        <position position="178"/>
    </location>
    <ligand>
        <name>S-adenosyl-L-methionine</name>
        <dbReference type="ChEBI" id="CHEBI:59789"/>
    </ligand>
</feature>
<dbReference type="OrthoDB" id="203237at2759"/>
<evidence type="ECO:0000256" key="6">
    <source>
        <dbReference type="ARBA" id="ARBA00022691"/>
    </source>
</evidence>
<dbReference type="InterPro" id="IPR029063">
    <property type="entry name" value="SAM-dependent_MTases_sf"/>
</dbReference>
<name>A0A2G8LHE4_STIJA</name>
<dbReference type="Proteomes" id="UP000230750">
    <property type="component" value="Unassembled WGS sequence"/>
</dbReference>
<comment type="similarity">
    <text evidence="3 7">Belongs to the methyltransferase superfamily. LCMT family.</text>
</comment>
<dbReference type="InterPro" id="IPR007213">
    <property type="entry name" value="Ppm1/Ppm2/Tcmp"/>
</dbReference>
<evidence type="ECO:0000256" key="2">
    <source>
        <dbReference type="ARBA" id="ARBA00003455"/>
    </source>
</evidence>
<dbReference type="EC" id="2.1.1.233" evidence="7"/>
<keyword evidence="5 7" id="KW-0808">Transferase</keyword>
<dbReference type="GO" id="GO:0018423">
    <property type="term" value="F:protein C-terminal leucine carboxyl O-methyltransferase activity"/>
    <property type="evidence" value="ECO:0007669"/>
    <property type="project" value="UniProtKB-EC"/>
</dbReference>
<dbReference type="Pfam" id="PF04072">
    <property type="entry name" value="LCM"/>
    <property type="match status" value="1"/>
</dbReference>
<feature type="binding site" evidence="8">
    <location>
        <begin position="150"/>
        <end position="151"/>
    </location>
    <ligand>
        <name>S-adenosyl-L-methionine</name>
        <dbReference type="ChEBI" id="CHEBI:59789"/>
    </ligand>
</feature>
<evidence type="ECO:0000313" key="10">
    <source>
        <dbReference type="Proteomes" id="UP000230750"/>
    </source>
</evidence>
<dbReference type="InterPro" id="IPR016651">
    <property type="entry name" value="LCMT1"/>
</dbReference>
<evidence type="ECO:0000256" key="3">
    <source>
        <dbReference type="ARBA" id="ARBA00010703"/>
    </source>
</evidence>
<accession>A0A2G8LHE4</accession>
<feature type="binding site" evidence="8">
    <location>
        <position position="52"/>
    </location>
    <ligand>
        <name>S-adenosyl-L-methionine</name>
        <dbReference type="ChEBI" id="CHEBI:59789"/>
    </ligand>
</feature>
<keyword evidence="6 7" id="KW-0949">S-adenosyl-L-methionine</keyword>
<dbReference type="Gene3D" id="3.40.50.150">
    <property type="entry name" value="Vaccinia Virus protein VP39"/>
    <property type="match status" value="1"/>
</dbReference>
<feature type="binding site" evidence="8">
    <location>
        <position position="77"/>
    </location>
    <ligand>
        <name>S-adenosyl-L-methionine</name>
        <dbReference type="ChEBI" id="CHEBI:59789"/>
    </ligand>
</feature>
<reference evidence="9 10" key="1">
    <citation type="journal article" date="2017" name="PLoS Biol.">
        <title>The sea cucumber genome provides insights into morphological evolution and visceral regeneration.</title>
        <authorList>
            <person name="Zhang X."/>
            <person name="Sun L."/>
            <person name="Yuan J."/>
            <person name="Sun Y."/>
            <person name="Gao Y."/>
            <person name="Zhang L."/>
            <person name="Li S."/>
            <person name="Dai H."/>
            <person name="Hamel J.F."/>
            <person name="Liu C."/>
            <person name="Yu Y."/>
            <person name="Liu S."/>
            <person name="Lin W."/>
            <person name="Guo K."/>
            <person name="Jin S."/>
            <person name="Xu P."/>
            <person name="Storey K.B."/>
            <person name="Huan P."/>
            <person name="Zhang T."/>
            <person name="Zhou Y."/>
            <person name="Zhang J."/>
            <person name="Lin C."/>
            <person name="Li X."/>
            <person name="Xing L."/>
            <person name="Huo D."/>
            <person name="Sun M."/>
            <person name="Wang L."/>
            <person name="Mercier A."/>
            <person name="Li F."/>
            <person name="Yang H."/>
            <person name="Xiang J."/>
        </authorList>
    </citation>
    <scope>NUCLEOTIDE SEQUENCE [LARGE SCALE GENOMIC DNA]</scope>
    <source>
        <strain evidence="9">Shaxun</strain>
        <tissue evidence="9">Muscle</tissue>
    </source>
</reference>
<dbReference type="PIRSF" id="PIRSF016305">
    <property type="entry name" value="LCM_mtfrase"/>
    <property type="match status" value="1"/>
</dbReference>
<evidence type="ECO:0000313" key="9">
    <source>
        <dbReference type="EMBL" id="PIK59677.1"/>
    </source>
</evidence>
<evidence type="ECO:0000256" key="8">
    <source>
        <dbReference type="PIRSR" id="PIRSR016305-1"/>
    </source>
</evidence>
<comment type="catalytic activity">
    <reaction evidence="1 7">
        <text>[phosphatase 2A protein]-C-terminal L-leucine + S-adenosyl-L-methionine = [phosphatase 2A protein]-C-terminal L-leucine methyl ester + S-adenosyl-L-homocysteine</text>
        <dbReference type="Rhea" id="RHEA:48544"/>
        <dbReference type="Rhea" id="RHEA-COMP:12134"/>
        <dbReference type="Rhea" id="RHEA-COMP:12135"/>
        <dbReference type="ChEBI" id="CHEBI:57856"/>
        <dbReference type="ChEBI" id="CHEBI:59789"/>
        <dbReference type="ChEBI" id="CHEBI:90516"/>
        <dbReference type="ChEBI" id="CHEBI:90517"/>
        <dbReference type="EC" id="2.1.1.233"/>
    </reaction>
</comment>
<dbReference type="GO" id="GO:0009966">
    <property type="term" value="P:regulation of signal transduction"/>
    <property type="evidence" value="ECO:0007669"/>
    <property type="project" value="UniProtKB-ARBA"/>
</dbReference>
<comment type="function">
    <text evidence="2 7">Methylates the carboxyl group of the C-terminal leucine residue of protein phosphatase 2A catalytic subunits to form alpha-leucine ester residues.</text>
</comment>
<evidence type="ECO:0000256" key="1">
    <source>
        <dbReference type="ARBA" id="ARBA00000724"/>
    </source>
</evidence>
<dbReference type="STRING" id="307972.A0A2G8LHE4"/>
<gene>
    <name evidence="9" type="ORF">BSL78_03408</name>
</gene>
<evidence type="ECO:0000256" key="7">
    <source>
        <dbReference type="PIRNR" id="PIRNR016305"/>
    </source>
</evidence>
<dbReference type="EMBL" id="MRZV01000076">
    <property type="protein sequence ID" value="PIK59677.1"/>
    <property type="molecule type" value="Genomic_DNA"/>
</dbReference>
<dbReference type="GO" id="GO:0005829">
    <property type="term" value="C:cytosol"/>
    <property type="evidence" value="ECO:0007669"/>
    <property type="project" value="TreeGrafter"/>
</dbReference>
<keyword evidence="4 7" id="KW-0489">Methyltransferase</keyword>
<dbReference type="GO" id="GO:0032259">
    <property type="term" value="P:methylation"/>
    <property type="evidence" value="ECO:0007669"/>
    <property type="project" value="UniProtKB-KW"/>
</dbReference>
<evidence type="ECO:0000256" key="5">
    <source>
        <dbReference type="ARBA" id="ARBA00022679"/>
    </source>
</evidence>
<keyword evidence="10" id="KW-1185">Reference proteome</keyword>
<organism evidence="9 10">
    <name type="scientific">Stichopus japonicus</name>
    <name type="common">Sea cucumber</name>
    <dbReference type="NCBI Taxonomy" id="307972"/>
    <lineage>
        <taxon>Eukaryota</taxon>
        <taxon>Metazoa</taxon>
        <taxon>Echinodermata</taxon>
        <taxon>Eleutherozoa</taxon>
        <taxon>Echinozoa</taxon>
        <taxon>Holothuroidea</taxon>
        <taxon>Aspidochirotacea</taxon>
        <taxon>Aspidochirotida</taxon>
        <taxon>Stichopodidae</taxon>
        <taxon>Apostichopus</taxon>
    </lineage>
</organism>
<dbReference type="AlphaFoldDB" id="A0A2G8LHE4"/>
<evidence type="ECO:0000256" key="4">
    <source>
        <dbReference type="ARBA" id="ARBA00022603"/>
    </source>
</evidence>
<dbReference type="PANTHER" id="PTHR13600">
    <property type="entry name" value="LEUCINE CARBOXYL METHYLTRANSFERASE"/>
    <property type="match status" value="1"/>
</dbReference>
<protein>
    <recommendedName>
        <fullName evidence="7">Leucine carboxyl methyltransferase 1</fullName>
        <ecNumber evidence="7">2.1.1.233</ecNumber>
    </recommendedName>
</protein>
<dbReference type="FunFam" id="3.40.50.150:FF:000092">
    <property type="entry name" value="Leucine carboxyl methyltransferase 1"/>
    <property type="match status" value="1"/>
</dbReference>
<dbReference type="SUPFAM" id="SSF53335">
    <property type="entry name" value="S-adenosyl-L-methionine-dependent methyltransferases"/>
    <property type="match status" value="1"/>
</dbReference>
<comment type="caution">
    <text evidence="9">The sequence shown here is derived from an EMBL/GenBank/DDBJ whole genome shotgun (WGS) entry which is preliminary data.</text>
</comment>
<dbReference type="PANTHER" id="PTHR13600:SF33">
    <property type="entry name" value="LEUCINE CARBOXYL METHYLTRANSFERASE 1"/>
    <property type="match status" value="1"/>
</dbReference>
<sequence length="315" mass="36350">MGDEAVQSTNDDASQCKRFAVQKGYWKDPYIQYLVRSGDRRAPEINRGYFARVRGIKVLLDQFLEKTKCSCQVVNFGAGFDTLFWKLKDENKLPDIIVDFDFRAVTSRKCQYVKVRPPLLDQVKAVSGSEAVQIENAELHSPKYHIMWADLRNTSQIESKLRGIDNFDFSKPTVFITECVLVYLQPDKSSELIKWAAESFANSVFINYEQVHMSDKFGQVMVSNLRGRRCELEGIAPCQDLDTQKLRFVSNGFDDAVALEMGEVYRYLPADEVHRVERLEFLDETELLNQLLQHYCLCWAWKDKDQIVTEAVIAL</sequence>